<organism evidence="2 4">
    <name type="scientific">Pseudomonas luteola</name>
    <dbReference type="NCBI Taxonomy" id="47886"/>
    <lineage>
        <taxon>Bacteria</taxon>
        <taxon>Pseudomonadati</taxon>
        <taxon>Pseudomonadota</taxon>
        <taxon>Gammaproteobacteria</taxon>
        <taxon>Pseudomonadales</taxon>
        <taxon>Pseudomonadaceae</taxon>
        <taxon>Pseudomonas</taxon>
    </lineage>
</organism>
<reference evidence="2 4" key="1">
    <citation type="submission" date="2018-06" db="EMBL/GenBank/DDBJ databases">
        <authorList>
            <consortium name="Pathogen Informatics"/>
            <person name="Doyle S."/>
        </authorList>
    </citation>
    <scope>NUCLEOTIDE SEQUENCE [LARGE SCALE GENOMIC DNA]</scope>
    <source>
        <strain evidence="2 4">NCTC11842</strain>
    </source>
</reference>
<evidence type="ECO:0000313" key="3">
    <source>
        <dbReference type="EMBL" id="SPZ00075.1"/>
    </source>
</evidence>
<dbReference type="EMBL" id="JADTXM010000028">
    <property type="protein sequence ID" value="MBH3441764.1"/>
    <property type="molecule type" value="Genomic_DNA"/>
</dbReference>
<dbReference type="Proteomes" id="UP000250443">
    <property type="component" value="Unassembled WGS sequence"/>
</dbReference>
<dbReference type="AlphaFoldDB" id="A0A2X2DW16"/>
<dbReference type="EMBL" id="UAUF01000002">
    <property type="protein sequence ID" value="SPZ00075.1"/>
    <property type="molecule type" value="Genomic_DNA"/>
</dbReference>
<proteinExistence type="predicted"/>
<evidence type="ECO:0000313" key="5">
    <source>
        <dbReference type="Proteomes" id="UP000638986"/>
    </source>
</evidence>
<name>A0A2X2DW16_PSELU</name>
<evidence type="ECO:0000313" key="1">
    <source>
        <dbReference type="EMBL" id="MBH3441764.1"/>
    </source>
</evidence>
<evidence type="ECO:0000313" key="2">
    <source>
        <dbReference type="EMBL" id="SPY99899.1"/>
    </source>
</evidence>
<dbReference type="RefSeq" id="WP_112297409.1">
    <property type="nucleotide sequence ID" value="NZ_JAAMQY010000010.1"/>
</dbReference>
<evidence type="ECO:0000313" key="4">
    <source>
        <dbReference type="Proteomes" id="UP000250443"/>
    </source>
</evidence>
<dbReference type="Proteomes" id="UP000638986">
    <property type="component" value="Unassembled WGS sequence"/>
</dbReference>
<gene>
    <name evidence="1" type="primary">pilO2</name>
    <name evidence="1" type="ORF">I5Q09_24095</name>
    <name evidence="2" type="ORF">NCTC11842_00044</name>
    <name evidence="3" type="ORF">NCTC11842_00220</name>
</gene>
<reference evidence="1 5" key="2">
    <citation type="submission" date="2020-11" db="EMBL/GenBank/DDBJ databases">
        <title>Enhanced detection system for hospital associated transmission using whole genome sequencing surveillance.</title>
        <authorList>
            <person name="Harrison L.H."/>
            <person name="Van Tyne D."/>
            <person name="Marsh J.W."/>
            <person name="Griffith M.P."/>
            <person name="Snyder D.J."/>
            <person name="Cooper V.S."/>
            <person name="Mustapha M."/>
        </authorList>
    </citation>
    <scope>NUCLEOTIDE SEQUENCE [LARGE SCALE GENOMIC DNA]</scope>
    <source>
        <strain evidence="1 5">PSB00013</strain>
    </source>
</reference>
<protein>
    <submittedName>
        <fullName evidence="1">Type 4b pilus protein PilO2</fullName>
    </submittedName>
</protein>
<dbReference type="Pfam" id="PF06864">
    <property type="entry name" value="PAP_PilO"/>
    <property type="match status" value="1"/>
</dbReference>
<accession>A0A2X2DW16</accession>
<dbReference type="InterPro" id="IPR009663">
    <property type="entry name" value="PAP_PilO"/>
</dbReference>
<dbReference type="EMBL" id="UAUF01000002">
    <property type="protein sequence ID" value="SPY99899.1"/>
    <property type="molecule type" value="Genomic_DNA"/>
</dbReference>
<sequence>MLDQSKHVLLQDYGADASLVFGLEWEALVGNKLEAQSLKRAAELKASHCVKASRFSPSAGFVSLGGQAPKKNKLYSAASIFAQNNSQGTYYERRALSDEDIWVVAVQDGIVISGTDVLVSSAEEAEGVIAELQERYPHILEIDPSEDIDFSFYLNDRSQLHPVRSLFESIPTPLKVMGAFVLALMVLDTGWGQYKAYELKKQRAREALMTVDVEALWHKTLDDWQKTVRLGGTEALTSVTDKLLDLPLNLGGWVLLGVACDSVPAGWQCTAQYTRGNAGTNASFKRTAPPDWSINWNGLQGAIAKWSVKYQAPSLNRMELPTIESVGLNYISALQRVLPAFERYTLSPAQKVSIPEPTAINGAGQEETYPNPGGSPTLSVPSYETFELDAPLRSLSVLPLAKNFGIDSVGFTYSEGGAHTLTKSVFTAKVKGRLYVK</sequence>